<dbReference type="Proteomes" id="UP000027850">
    <property type="component" value="Unassembled WGS sequence"/>
</dbReference>
<reference evidence="2 3" key="1">
    <citation type="submission" date="2014-04" db="EMBL/GenBank/DDBJ databases">
        <authorList>
            <person name="Sears C."/>
            <person name="Carroll K."/>
            <person name="Sack B.R."/>
            <person name="Qadri F."/>
            <person name="Myers L.L."/>
            <person name="Chung G.-T."/>
            <person name="Escheverria P."/>
            <person name="Fraser C.M."/>
            <person name="Sadzewicz L."/>
            <person name="Shefchek K.A."/>
            <person name="Tallon L."/>
            <person name="Das S.P."/>
            <person name="Daugherty S."/>
            <person name="Mongodin E.F."/>
        </authorList>
    </citation>
    <scope>NUCLEOTIDE SEQUENCE [LARGE SCALE GENOMIC DNA]</scope>
    <source>
        <strain evidence="2 3">3776 D15 i</strain>
    </source>
</reference>
<organism evidence="2 3">
    <name type="scientific">Parabacteroides distasonis str. 3776 D15 i</name>
    <dbReference type="NCBI Taxonomy" id="1339342"/>
    <lineage>
        <taxon>Bacteria</taxon>
        <taxon>Pseudomonadati</taxon>
        <taxon>Bacteroidota</taxon>
        <taxon>Bacteroidia</taxon>
        <taxon>Bacteroidales</taxon>
        <taxon>Tannerellaceae</taxon>
        <taxon>Parabacteroides</taxon>
    </lineage>
</organism>
<feature type="region of interest" description="Disordered" evidence="1">
    <location>
        <begin position="1"/>
        <end position="51"/>
    </location>
</feature>
<dbReference type="AlphaFoldDB" id="A0AB34LCK5"/>
<sequence length="51" mass="5714">MYALQPFSRRKGVKARQEKIPERSEDDFFLTGPQGSGLAPRRGTATFASKK</sequence>
<dbReference type="EMBL" id="JNHK01000091">
    <property type="protein sequence ID" value="KDS36197.1"/>
    <property type="molecule type" value="Genomic_DNA"/>
</dbReference>
<comment type="caution">
    <text evidence="2">The sequence shown here is derived from an EMBL/GenBank/DDBJ whole genome shotgun (WGS) entry which is preliminary data.</text>
</comment>
<accession>A0AB34LCK5</accession>
<evidence type="ECO:0000313" key="3">
    <source>
        <dbReference type="Proteomes" id="UP000027850"/>
    </source>
</evidence>
<evidence type="ECO:0000313" key="2">
    <source>
        <dbReference type="EMBL" id="KDS36197.1"/>
    </source>
</evidence>
<proteinExistence type="predicted"/>
<protein>
    <recommendedName>
        <fullName evidence="4">DNA methylase</fullName>
    </recommendedName>
</protein>
<gene>
    <name evidence="2" type="ORF">M091_1480</name>
</gene>
<evidence type="ECO:0000256" key="1">
    <source>
        <dbReference type="SAM" id="MobiDB-lite"/>
    </source>
</evidence>
<evidence type="ECO:0008006" key="4">
    <source>
        <dbReference type="Google" id="ProtNLM"/>
    </source>
</evidence>
<name>A0AB34LCK5_PARDI</name>